<protein>
    <submittedName>
        <fullName evidence="2">Uncharacterized protein</fullName>
    </submittedName>
</protein>
<dbReference type="PANTHER" id="PTHR47326">
    <property type="entry name" value="TRANSPOSABLE ELEMENT TC3 TRANSPOSASE-LIKE PROTEIN"/>
    <property type="match status" value="1"/>
</dbReference>
<evidence type="ECO:0000313" key="3">
    <source>
        <dbReference type="Proteomes" id="UP000292052"/>
    </source>
</evidence>
<comment type="caution">
    <text evidence="2">The sequence shown here is derived from an EMBL/GenBank/DDBJ whole genome shotgun (WGS) entry which is preliminary data.</text>
</comment>
<keyword evidence="3" id="KW-1185">Reference proteome</keyword>
<organism evidence="2 3">
    <name type="scientific">Asbolus verrucosus</name>
    <name type="common">Desert ironclad beetle</name>
    <dbReference type="NCBI Taxonomy" id="1661398"/>
    <lineage>
        <taxon>Eukaryota</taxon>
        <taxon>Metazoa</taxon>
        <taxon>Ecdysozoa</taxon>
        <taxon>Arthropoda</taxon>
        <taxon>Hexapoda</taxon>
        <taxon>Insecta</taxon>
        <taxon>Pterygota</taxon>
        <taxon>Neoptera</taxon>
        <taxon>Endopterygota</taxon>
        <taxon>Coleoptera</taxon>
        <taxon>Polyphaga</taxon>
        <taxon>Cucujiformia</taxon>
        <taxon>Tenebrionidae</taxon>
        <taxon>Pimeliinae</taxon>
        <taxon>Asbolus</taxon>
    </lineage>
</organism>
<dbReference type="AlphaFoldDB" id="A0A482V6Q2"/>
<feature type="compositionally biased region" description="Basic and acidic residues" evidence="1">
    <location>
        <begin position="1"/>
        <end position="17"/>
    </location>
</feature>
<dbReference type="OrthoDB" id="6772297at2759"/>
<dbReference type="PANTHER" id="PTHR47326:SF1">
    <property type="entry name" value="HTH PSQ-TYPE DOMAIN-CONTAINING PROTEIN"/>
    <property type="match status" value="1"/>
</dbReference>
<reference evidence="2 3" key="1">
    <citation type="submission" date="2017-03" db="EMBL/GenBank/DDBJ databases">
        <title>Genome of the blue death feigning beetle - Asbolus verrucosus.</title>
        <authorList>
            <person name="Rider S.D."/>
        </authorList>
    </citation>
    <scope>NUCLEOTIDE SEQUENCE [LARGE SCALE GENOMIC DNA]</scope>
    <source>
        <strain evidence="2">Butters</strain>
        <tissue evidence="2">Head and leg muscle</tissue>
    </source>
</reference>
<evidence type="ECO:0000256" key="1">
    <source>
        <dbReference type="SAM" id="MobiDB-lite"/>
    </source>
</evidence>
<sequence>RPKNERNLTSSHRDAGRPRTKGIPALKEAVLEEVDENPNIGTRNFARNLYVNSSFIHRIPNLEKYNPYHYTKVQALTRDDFPRRVNFCQWLQQQVEHDVNFTRKILWTNESVFTRDRIFNSHNYHCL</sequence>
<gene>
    <name evidence="2" type="ORF">BDFB_014118</name>
</gene>
<evidence type="ECO:0000313" key="2">
    <source>
        <dbReference type="EMBL" id="RZB38737.1"/>
    </source>
</evidence>
<feature type="region of interest" description="Disordered" evidence="1">
    <location>
        <begin position="1"/>
        <end position="22"/>
    </location>
</feature>
<accession>A0A482V6Q2</accession>
<name>A0A482V6Q2_ASBVE</name>
<proteinExistence type="predicted"/>
<dbReference type="EMBL" id="QDEB01134263">
    <property type="protein sequence ID" value="RZB38737.1"/>
    <property type="molecule type" value="Genomic_DNA"/>
</dbReference>
<dbReference type="Proteomes" id="UP000292052">
    <property type="component" value="Unassembled WGS sequence"/>
</dbReference>
<feature type="non-terminal residue" evidence="2">
    <location>
        <position position="1"/>
    </location>
</feature>